<dbReference type="InterPro" id="IPR051907">
    <property type="entry name" value="DoxX-like_oxidoreductase"/>
</dbReference>
<evidence type="ECO:0000256" key="2">
    <source>
        <dbReference type="ARBA" id="ARBA00006679"/>
    </source>
</evidence>
<proteinExistence type="inferred from homology"/>
<evidence type="ECO:0000256" key="4">
    <source>
        <dbReference type="ARBA" id="ARBA00022692"/>
    </source>
</evidence>
<evidence type="ECO:0000256" key="6">
    <source>
        <dbReference type="ARBA" id="ARBA00023136"/>
    </source>
</evidence>
<evidence type="ECO:0000313" key="9">
    <source>
        <dbReference type="Proteomes" id="UP000185557"/>
    </source>
</evidence>
<evidence type="ECO:0000313" key="8">
    <source>
        <dbReference type="EMBL" id="OKH48755.1"/>
    </source>
</evidence>
<comment type="subcellular location">
    <subcellularLocation>
        <location evidence="1">Cell membrane</location>
        <topology evidence="1">Multi-pass membrane protein</topology>
    </subcellularLocation>
</comment>
<dbReference type="InterPro" id="IPR032808">
    <property type="entry name" value="DoxX"/>
</dbReference>
<comment type="similarity">
    <text evidence="2">Belongs to the DoxX family.</text>
</comment>
<sequence length="184" mass="19979">MIAQQRVLALGSLALQPNQSTNTAFQISWTILRIVAGVVMVHNGLDKLANIESFANAYVAYLGLPFPITLSYMAAFTELIGAPLVALGLFTRPAAMGLVFTMLVAMYHHIKVAGFSIPYLELSALYAATFLFFVINGGGQFSLDALLANVFNRMRTNQTDGKRASLEDVFQRSDEVKPGTKSAL</sequence>
<evidence type="ECO:0000256" key="7">
    <source>
        <dbReference type="SAM" id="Phobius"/>
    </source>
</evidence>
<keyword evidence="3" id="KW-1003">Cell membrane</keyword>
<evidence type="ECO:0000256" key="5">
    <source>
        <dbReference type="ARBA" id="ARBA00022989"/>
    </source>
</evidence>
<dbReference type="Proteomes" id="UP000185557">
    <property type="component" value="Unassembled WGS sequence"/>
</dbReference>
<evidence type="ECO:0000256" key="1">
    <source>
        <dbReference type="ARBA" id="ARBA00004651"/>
    </source>
</evidence>
<gene>
    <name evidence="8" type="ORF">NIES30_09475</name>
</gene>
<organism evidence="8 9">
    <name type="scientific">Phormidium tenue NIES-30</name>
    <dbReference type="NCBI Taxonomy" id="549789"/>
    <lineage>
        <taxon>Bacteria</taxon>
        <taxon>Bacillati</taxon>
        <taxon>Cyanobacteriota</taxon>
        <taxon>Cyanophyceae</taxon>
        <taxon>Oscillatoriophycideae</taxon>
        <taxon>Oscillatoriales</taxon>
        <taxon>Oscillatoriaceae</taxon>
        <taxon>Phormidium</taxon>
    </lineage>
</organism>
<accession>A0A1U7J6X1</accession>
<evidence type="ECO:0000256" key="3">
    <source>
        <dbReference type="ARBA" id="ARBA00022475"/>
    </source>
</evidence>
<keyword evidence="9" id="KW-1185">Reference proteome</keyword>
<dbReference type="GO" id="GO:0005886">
    <property type="term" value="C:plasma membrane"/>
    <property type="evidence" value="ECO:0007669"/>
    <property type="project" value="UniProtKB-SubCell"/>
</dbReference>
<keyword evidence="6 7" id="KW-0472">Membrane</keyword>
<reference evidence="8 9" key="1">
    <citation type="submission" date="2016-11" db="EMBL/GenBank/DDBJ databases">
        <title>Draft Genome Sequences of Nine Cyanobacterial Strains from Diverse Habitats.</title>
        <authorList>
            <person name="Zhu T."/>
            <person name="Hou S."/>
            <person name="Lu X."/>
            <person name="Hess W.R."/>
        </authorList>
    </citation>
    <scope>NUCLEOTIDE SEQUENCE [LARGE SCALE GENOMIC DNA]</scope>
    <source>
        <strain evidence="8 9">NIES-30</strain>
    </source>
</reference>
<keyword evidence="4 7" id="KW-0812">Transmembrane</keyword>
<feature type="transmembrane region" description="Helical" evidence="7">
    <location>
        <begin position="84"/>
        <end position="105"/>
    </location>
</feature>
<comment type="caution">
    <text evidence="8">The sequence shown here is derived from an EMBL/GenBank/DDBJ whole genome shotgun (WGS) entry which is preliminary data.</text>
</comment>
<dbReference type="STRING" id="549789.NIES30_09475"/>
<dbReference type="EMBL" id="MRCG01000005">
    <property type="protein sequence ID" value="OKH48755.1"/>
    <property type="molecule type" value="Genomic_DNA"/>
</dbReference>
<dbReference type="PANTHER" id="PTHR33452:SF1">
    <property type="entry name" value="INNER MEMBRANE PROTEIN YPHA-RELATED"/>
    <property type="match status" value="1"/>
</dbReference>
<protein>
    <submittedName>
        <fullName evidence="8">DoxX family protein</fullName>
    </submittedName>
</protein>
<dbReference type="RefSeq" id="WP_073608167.1">
    <property type="nucleotide sequence ID" value="NZ_MRCG01000005.1"/>
</dbReference>
<dbReference type="AlphaFoldDB" id="A0A1U7J6X1"/>
<feature type="transmembrane region" description="Helical" evidence="7">
    <location>
        <begin position="57"/>
        <end position="77"/>
    </location>
</feature>
<dbReference type="PANTHER" id="PTHR33452">
    <property type="entry name" value="OXIDOREDUCTASE CATD-RELATED"/>
    <property type="match status" value="1"/>
</dbReference>
<name>A0A1U7J6X1_9CYAN</name>
<dbReference type="Pfam" id="PF07681">
    <property type="entry name" value="DoxX"/>
    <property type="match status" value="1"/>
</dbReference>
<dbReference type="OrthoDB" id="539287at2"/>
<keyword evidence="5 7" id="KW-1133">Transmembrane helix</keyword>